<name>W9RS45_9ROSA</name>
<organism evidence="1 2">
    <name type="scientific">Morus notabilis</name>
    <dbReference type="NCBI Taxonomy" id="981085"/>
    <lineage>
        <taxon>Eukaryota</taxon>
        <taxon>Viridiplantae</taxon>
        <taxon>Streptophyta</taxon>
        <taxon>Embryophyta</taxon>
        <taxon>Tracheophyta</taxon>
        <taxon>Spermatophyta</taxon>
        <taxon>Magnoliopsida</taxon>
        <taxon>eudicotyledons</taxon>
        <taxon>Gunneridae</taxon>
        <taxon>Pentapetalae</taxon>
        <taxon>rosids</taxon>
        <taxon>fabids</taxon>
        <taxon>Rosales</taxon>
        <taxon>Moraceae</taxon>
        <taxon>Moreae</taxon>
        <taxon>Morus</taxon>
    </lineage>
</organism>
<evidence type="ECO:0000313" key="1">
    <source>
        <dbReference type="EMBL" id="EXB90008.1"/>
    </source>
</evidence>
<evidence type="ECO:0000313" key="2">
    <source>
        <dbReference type="Proteomes" id="UP000030645"/>
    </source>
</evidence>
<proteinExistence type="predicted"/>
<protein>
    <submittedName>
        <fullName evidence="1">Uncharacterized protein</fullName>
    </submittedName>
</protein>
<sequence>MDRGKVRLRGELQMGETRVHAPVGGGLPSEKARDYVLHRGRGGSLGAFVGGADGV</sequence>
<keyword evidence="2" id="KW-1185">Reference proteome</keyword>
<dbReference type="EMBL" id="KE345018">
    <property type="protein sequence ID" value="EXB90008.1"/>
    <property type="molecule type" value="Genomic_DNA"/>
</dbReference>
<reference evidence="2" key="1">
    <citation type="submission" date="2013-01" db="EMBL/GenBank/DDBJ databases">
        <title>Draft Genome Sequence of a Mulberry Tree, Morus notabilis C.K. Schneid.</title>
        <authorList>
            <person name="He N."/>
            <person name="Zhao S."/>
        </authorList>
    </citation>
    <scope>NUCLEOTIDE SEQUENCE</scope>
</reference>
<accession>W9RS45</accession>
<gene>
    <name evidence="1" type="ORF">L484_023662</name>
</gene>
<dbReference type="AlphaFoldDB" id="W9RS45"/>
<dbReference type="Proteomes" id="UP000030645">
    <property type="component" value="Unassembled WGS sequence"/>
</dbReference>